<dbReference type="SMART" id="SM00418">
    <property type="entry name" value="HTH_ARSR"/>
    <property type="match status" value="1"/>
</dbReference>
<dbReference type="Proteomes" id="UP000825933">
    <property type="component" value="Unassembled WGS sequence"/>
</dbReference>
<evidence type="ECO:0000313" key="3">
    <source>
        <dbReference type="Proteomes" id="UP000825933"/>
    </source>
</evidence>
<keyword evidence="3" id="KW-1185">Reference proteome</keyword>
<dbReference type="RefSeq" id="WP_223791349.1">
    <property type="nucleotide sequence ID" value="NZ_JAIOUQ010000007.1"/>
</dbReference>
<sequence>MRKLIWWVFAGTAGGPNRARIIMALKERPYNAHQLAEKLELNYKTVRHHLKILNENNMITSTGKNKYGELYFLSPKMEENYDIFRDIWKELV</sequence>
<dbReference type="SUPFAM" id="SSF46785">
    <property type="entry name" value="Winged helix' DNA-binding domain"/>
    <property type="match status" value="1"/>
</dbReference>
<dbReference type="InterPro" id="IPR036388">
    <property type="entry name" value="WH-like_DNA-bd_sf"/>
</dbReference>
<protein>
    <submittedName>
        <fullName evidence="2">Winged helix-turn-helix domain-containing protein</fullName>
    </submittedName>
</protein>
<dbReference type="AlphaFoldDB" id="A0A8T5UP50"/>
<dbReference type="Pfam" id="PF01022">
    <property type="entry name" value="HTH_5"/>
    <property type="match status" value="1"/>
</dbReference>
<organism evidence="2 3">
    <name type="scientific">Methanobacterium spitsbergense</name>
    <dbReference type="NCBI Taxonomy" id="2874285"/>
    <lineage>
        <taxon>Archaea</taxon>
        <taxon>Methanobacteriati</taxon>
        <taxon>Methanobacteriota</taxon>
        <taxon>Methanomada group</taxon>
        <taxon>Methanobacteria</taxon>
        <taxon>Methanobacteriales</taxon>
        <taxon>Methanobacteriaceae</taxon>
        <taxon>Methanobacterium</taxon>
    </lineage>
</organism>
<dbReference type="GO" id="GO:0003700">
    <property type="term" value="F:DNA-binding transcription factor activity"/>
    <property type="evidence" value="ECO:0007669"/>
    <property type="project" value="InterPro"/>
</dbReference>
<accession>A0A8T5UP50</accession>
<reference evidence="3" key="1">
    <citation type="journal article" date="2022" name="Microbiol. Resour. Announc.">
        <title>Draft Genome Sequence of a Methanogenic Archaeon from West Spitsbergen Permafrost.</title>
        <authorList>
            <person name="Trubitsyn V."/>
            <person name="Rivkina E."/>
            <person name="Shcherbakova V."/>
        </authorList>
    </citation>
    <scope>NUCLEOTIDE SEQUENCE [LARGE SCALE GENOMIC DNA]</scope>
    <source>
        <strain evidence="3">VT</strain>
    </source>
</reference>
<evidence type="ECO:0000313" key="2">
    <source>
        <dbReference type="EMBL" id="MBZ2165762.1"/>
    </source>
</evidence>
<name>A0A8T5UP50_9EURY</name>
<proteinExistence type="predicted"/>
<dbReference type="InterPro" id="IPR036390">
    <property type="entry name" value="WH_DNA-bd_sf"/>
</dbReference>
<dbReference type="Gene3D" id="1.10.10.10">
    <property type="entry name" value="Winged helix-like DNA-binding domain superfamily/Winged helix DNA-binding domain"/>
    <property type="match status" value="1"/>
</dbReference>
<comment type="caution">
    <text evidence="2">The sequence shown here is derived from an EMBL/GenBank/DDBJ whole genome shotgun (WGS) entry which is preliminary data.</text>
</comment>
<gene>
    <name evidence="2" type="ORF">K8N75_06885</name>
</gene>
<dbReference type="InterPro" id="IPR011991">
    <property type="entry name" value="ArsR-like_HTH"/>
</dbReference>
<dbReference type="EMBL" id="JAIOUQ010000007">
    <property type="protein sequence ID" value="MBZ2165762.1"/>
    <property type="molecule type" value="Genomic_DNA"/>
</dbReference>
<feature type="domain" description="HTH arsR-type" evidence="1">
    <location>
        <begin position="8"/>
        <end position="86"/>
    </location>
</feature>
<evidence type="ECO:0000259" key="1">
    <source>
        <dbReference type="SMART" id="SM00418"/>
    </source>
</evidence>
<dbReference type="InterPro" id="IPR001845">
    <property type="entry name" value="HTH_ArsR_DNA-bd_dom"/>
</dbReference>
<dbReference type="PANTHER" id="PTHR38600:SF1">
    <property type="entry name" value="TRANSCRIPTIONAL REGULATORY PROTEIN"/>
    <property type="match status" value="1"/>
</dbReference>
<dbReference type="CDD" id="cd00090">
    <property type="entry name" value="HTH_ARSR"/>
    <property type="match status" value="1"/>
</dbReference>
<dbReference type="PANTHER" id="PTHR38600">
    <property type="entry name" value="TRANSCRIPTIONAL REGULATORY PROTEIN"/>
    <property type="match status" value="1"/>
</dbReference>